<evidence type="ECO:0000256" key="3">
    <source>
        <dbReference type="ARBA" id="ARBA00022723"/>
    </source>
</evidence>
<evidence type="ECO:0000313" key="11">
    <source>
        <dbReference type="Proteomes" id="UP000263012"/>
    </source>
</evidence>
<dbReference type="PROSITE" id="PS00138">
    <property type="entry name" value="SUBTILASE_SER"/>
    <property type="match status" value="1"/>
</dbReference>
<feature type="active site" description="Charge relay system" evidence="6">
    <location>
        <position position="109"/>
    </location>
</feature>
<keyword evidence="2 6" id="KW-0645">Protease</keyword>
<evidence type="ECO:0000313" key="10">
    <source>
        <dbReference type="EMBL" id="AUX08068.1"/>
    </source>
</evidence>
<dbReference type="EC" id="3.4.21.62" evidence="10"/>
<dbReference type="PRINTS" id="PR00723">
    <property type="entry name" value="SUBTILISIN"/>
</dbReference>
<dbReference type="InterPro" id="IPR015500">
    <property type="entry name" value="Peptidase_S8_subtilisin-rel"/>
</dbReference>
<organism evidence="10 11">
    <name type="scientific">Halalkaliarchaeum desulfuricum</name>
    <dbReference type="NCBI Taxonomy" id="2055893"/>
    <lineage>
        <taxon>Archaea</taxon>
        <taxon>Methanobacteriati</taxon>
        <taxon>Methanobacteriota</taxon>
        <taxon>Stenosarchaea group</taxon>
        <taxon>Halobacteria</taxon>
        <taxon>Halobacteriales</taxon>
        <taxon>Haloferacaceae</taxon>
        <taxon>Halalkaliarchaeum</taxon>
    </lineage>
</organism>
<reference evidence="11" key="1">
    <citation type="submission" date="2017-11" db="EMBL/GenBank/DDBJ databases">
        <title>Phenotypic and genomic properties of facultatively anaerobic sulfur-reducing natronoarchaea from hypersaline soda lakes.</title>
        <authorList>
            <person name="Sorokin D.Y."/>
            <person name="Kublanov I.V."/>
            <person name="Roman P."/>
            <person name="Sinninghe Damste J.S."/>
            <person name="Golyshin P.N."/>
            <person name="Rojo D."/>
            <person name="Ciordia S."/>
            <person name="Mena M.D.C."/>
            <person name="Ferrer M."/>
            <person name="Messina E."/>
            <person name="Smedile F."/>
            <person name="La Spada G."/>
            <person name="La Cono V."/>
            <person name="Yakimov M.M."/>
        </authorList>
    </citation>
    <scope>NUCLEOTIDE SEQUENCE [LARGE SCALE GENOMIC DNA]</scope>
    <source>
        <strain evidence="11">AArc-Sl</strain>
    </source>
</reference>
<dbReference type="CDD" id="cd07477">
    <property type="entry name" value="Peptidases_S8_Subtilisin_subset"/>
    <property type="match status" value="1"/>
</dbReference>
<comment type="similarity">
    <text evidence="1 6 7">Belongs to the peptidase S8 family.</text>
</comment>
<dbReference type="PANTHER" id="PTHR43806">
    <property type="entry name" value="PEPTIDASE S8"/>
    <property type="match status" value="1"/>
</dbReference>
<dbReference type="GO" id="GO:0006508">
    <property type="term" value="P:proteolysis"/>
    <property type="evidence" value="ECO:0007669"/>
    <property type="project" value="UniProtKB-KW"/>
</dbReference>
<dbReference type="EMBL" id="CP025066">
    <property type="protein sequence ID" value="AUX08068.1"/>
    <property type="molecule type" value="Genomic_DNA"/>
</dbReference>
<dbReference type="PROSITE" id="PS00136">
    <property type="entry name" value="SUBTILASE_ASP"/>
    <property type="match status" value="1"/>
</dbReference>
<dbReference type="InterPro" id="IPR022398">
    <property type="entry name" value="Peptidase_S8_His-AS"/>
</dbReference>
<feature type="region of interest" description="Disordered" evidence="8">
    <location>
        <begin position="535"/>
        <end position="586"/>
    </location>
</feature>
<name>A0A343TG46_9EURY</name>
<evidence type="ECO:0000256" key="4">
    <source>
        <dbReference type="ARBA" id="ARBA00022801"/>
    </source>
</evidence>
<dbReference type="PANTHER" id="PTHR43806:SF11">
    <property type="entry name" value="CEREVISIN-RELATED"/>
    <property type="match status" value="1"/>
</dbReference>
<feature type="domain" description="Fibronectin type-III" evidence="9">
    <location>
        <begin position="387"/>
        <end position="484"/>
    </location>
</feature>
<dbReference type="GO" id="GO:0004252">
    <property type="term" value="F:serine-type endopeptidase activity"/>
    <property type="evidence" value="ECO:0007669"/>
    <property type="project" value="UniProtKB-UniRule"/>
</dbReference>
<dbReference type="PROSITE" id="PS00137">
    <property type="entry name" value="SUBTILASE_HIS"/>
    <property type="match status" value="1"/>
</dbReference>
<keyword evidence="5 6" id="KW-0720">Serine protease</keyword>
<evidence type="ECO:0000256" key="2">
    <source>
        <dbReference type="ARBA" id="ARBA00022670"/>
    </source>
</evidence>
<evidence type="ECO:0000256" key="8">
    <source>
        <dbReference type="SAM" id="MobiDB-lite"/>
    </source>
</evidence>
<dbReference type="InterPro" id="IPR023827">
    <property type="entry name" value="Peptidase_S8_Asp-AS"/>
</dbReference>
<proteinExistence type="inferred from homology"/>
<dbReference type="SUPFAM" id="SSF52743">
    <property type="entry name" value="Subtilisin-like"/>
    <property type="match status" value="1"/>
</dbReference>
<accession>A0A343TG46</accession>
<dbReference type="Pfam" id="PF00082">
    <property type="entry name" value="Peptidase_S8"/>
    <property type="match status" value="1"/>
</dbReference>
<evidence type="ECO:0000256" key="1">
    <source>
        <dbReference type="ARBA" id="ARBA00011073"/>
    </source>
</evidence>
<evidence type="ECO:0000256" key="7">
    <source>
        <dbReference type="RuleBase" id="RU003355"/>
    </source>
</evidence>
<dbReference type="InterPro" id="IPR034202">
    <property type="entry name" value="Subtilisin_Carlsberg-like"/>
</dbReference>
<feature type="compositionally biased region" description="Basic and acidic residues" evidence="8">
    <location>
        <begin position="552"/>
        <end position="563"/>
    </location>
</feature>
<feature type="region of interest" description="Disordered" evidence="8">
    <location>
        <begin position="296"/>
        <end position="320"/>
    </location>
</feature>
<feature type="active site" description="Charge relay system" evidence="6">
    <location>
        <position position="316"/>
    </location>
</feature>
<feature type="compositionally biased region" description="Acidic residues" evidence="8">
    <location>
        <begin position="369"/>
        <end position="387"/>
    </location>
</feature>
<dbReference type="Gene3D" id="3.40.50.200">
    <property type="entry name" value="Peptidase S8/S53 domain"/>
    <property type="match status" value="1"/>
</dbReference>
<dbReference type="InterPro" id="IPR037045">
    <property type="entry name" value="S8pro/Inhibitor_I9_sf"/>
</dbReference>
<dbReference type="CDD" id="cd00063">
    <property type="entry name" value="FN3"/>
    <property type="match status" value="1"/>
</dbReference>
<dbReference type="KEGG" id="hdf:AArcSl_0415"/>
<feature type="region of interest" description="Disordered" evidence="8">
    <location>
        <begin position="348"/>
        <end position="390"/>
    </location>
</feature>
<gene>
    <name evidence="10" type="primary">aprE</name>
    <name evidence="10" type="ORF">AArcSl_0415</name>
</gene>
<dbReference type="PROSITE" id="PS51892">
    <property type="entry name" value="SUBTILASE"/>
    <property type="match status" value="1"/>
</dbReference>
<dbReference type="Proteomes" id="UP000263012">
    <property type="component" value="Chromosome"/>
</dbReference>
<dbReference type="GO" id="GO:0046872">
    <property type="term" value="F:metal ion binding"/>
    <property type="evidence" value="ECO:0007669"/>
    <property type="project" value="UniProtKB-KW"/>
</dbReference>
<dbReference type="InterPro" id="IPR000209">
    <property type="entry name" value="Peptidase_S8/S53_dom"/>
</dbReference>
<evidence type="ECO:0000256" key="6">
    <source>
        <dbReference type="PROSITE-ProRule" id="PRU01240"/>
    </source>
</evidence>
<dbReference type="AlphaFoldDB" id="A0A343TG46"/>
<protein>
    <submittedName>
        <fullName evidence="10">Subtilisin</fullName>
        <ecNumber evidence="10">3.4.21.62</ecNumber>
    </submittedName>
</protein>
<evidence type="ECO:0000256" key="5">
    <source>
        <dbReference type="ARBA" id="ARBA00022825"/>
    </source>
</evidence>
<keyword evidence="11" id="KW-1185">Reference proteome</keyword>
<keyword evidence="4 6" id="KW-0378">Hydrolase</keyword>
<dbReference type="InterPro" id="IPR036852">
    <property type="entry name" value="Peptidase_S8/S53_dom_sf"/>
</dbReference>
<sequence>MGAAGLAGTAAADDHVEVNVGFANNRGRRAALEVAVSVKREFSFNALTMTVPEEAVDGLAADRNVRYVEENGEMYAHDQTTPYGIEITDADVAIDDGNTGEGVSVAILDTGIDAQHETLEENLGEGWATDDAECTTDCQGGPFGGNNIDECLEEWDDDNDHGSHVAGTAAAADNGVGVLGVAPDATLHAVKVLECDGGGTFDDIAAGIEWSADQGHDVQNMSLGADSDSEVVSDAIEDAADKGVVLVASAGNDGECTDCVGFPARHPEVIAVSATDEDDELADFSSTGPEVELAAPGVDTLSTIPRDDYDEFSGTSMSAPHVSGAAATVIADGTTDREEVREQLKEAADDIGLDENEQGAGRLNVADAVDAESDDDDDDDDKEEEENVSVVTDEATDVGETSATLNGEVTELENADEADVGFEYDESGGDLSNTVDAGTVSGTEKFDATVDGLDSGTEYEFRAVAETAEDSDEGDVLAFTTDEEEDDDEESTAPVIDQFDLTDTSNPRWARVEVDWAVSDDDGNLDEVTSVLKDGIDSETSSVSGDAASGTHELRERDGHGEAEVTLTVTDTDGNETSDTKSITLG</sequence>
<keyword evidence="3" id="KW-0479">Metal-binding</keyword>
<dbReference type="InterPro" id="IPR023828">
    <property type="entry name" value="Peptidase_S8_Ser-AS"/>
</dbReference>
<feature type="compositionally biased region" description="Polar residues" evidence="8">
    <location>
        <begin position="567"/>
        <end position="586"/>
    </location>
</feature>
<dbReference type="Gene3D" id="3.30.70.80">
    <property type="entry name" value="Peptidase S8 propeptide/proteinase inhibitor I9"/>
    <property type="match status" value="1"/>
</dbReference>
<dbReference type="InterPro" id="IPR003961">
    <property type="entry name" value="FN3_dom"/>
</dbReference>
<evidence type="ECO:0000259" key="9">
    <source>
        <dbReference type="PROSITE" id="PS50853"/>
    </source>
</evidence>
<dbReference type="InterPro" id="IPR050131">
    <property type="entry name" value="Peptidase_S8_subtilisin-like"/>
</dbReference>
<dbReference type="PROSITE" id="PS50853">
    <property type="entry name" value="FN3"/>
    <property type="match status" value="1"/>
</dbReference>
<feature type="active site" description="Charge relay system" evidence="6">
    <location>
        <position position="161"/>
    </location>
</feature>